<keyword evidence="2" id="KW-0378">Hydrolase</keyword>
<dbReference type="InterPro" id="IPR006935">
    <property type="entry name" value="Helicase/UvrB_N"/>
</dbReference>
<dbReference type="InterPro" id="IPR001650">
    <property type="entry name" value="Helicase_C-like"/>
</dbReference>
<dbReference type="Gene3D" id="3.40.50.300">
    <property type="entry name" value="P-loop containing nucleotide triphosphate hydrolases"/>
    <property type="match status" value="1"/>
</dbReference>
<dbReference type="Proteomes" id="UP000503117">
    <property type="component" value="Chromosome"/>
</dbReference>
<keyword evidence="2" id="KW-0067">ATP-binding</keyword>
<evidence type="ECO:0000313" key="2">
    <source>
        <dbReference type="EMBL" id="QJD91705.1"/>
    </source>
</evidence>
<sequence length="474" mass="52497">MIKQGTVPRPHELAPFQKKFIDEFLAPHSDMRLCQLAWPAGTGKTLTTAHLIQRLFAQLPEARVLAIFELDFLQQSFLATLISLDIRASVIDRYAYREMEDAALAGKPMWPGGTTYLLGKNLIAQEDILSSLCAVDWTLLVLVSADQLLVSETLLDRFSSASPNLRILALLDVANREMPAPVSRRTWSTVEFDWSEFDGMMDAAGARYSQPDVQIITTRPTRIEASMNASAATLVNLVNEPVFHSAAVAEDLVWRFKSSPIALEEGARVLRNRLAHGMPFWFPSDSAHTDSDLVKVALEQPAKANQLLLALTAYLDAIDNLPIDSKLNAFKSHVHSHIRKSGIFQHVCVFSSYSSTLRYLQTLLQEMDVPAYLLLDDVSVSERQKAIQGFIAHGGLLLGSNSLLSSGADFGYVNSLILYDLPFTKTLLNHLYGRFGRGRRVKPLSIVVFDSPNLGAFNNLNVAQAFNEMAHLAG</sequence>
<dbReference type="Pfam" id="PF04851">
    <property type="entry name" value="ResIII"/>
    <property type="match status" value="1"/>
</dbReference>
<evidence type="ECO:0000313" key="3">
    <source>
        <dbReference type="Proteomes" id="UP000503117"/>
    </source>
</evidence>
<dbReference type="PROSITE" id="PS51194">
    <property type="entry name" value="HELICASE_CTER"/>
    <property type="match status" value="1"/>
</dbReference>
<keyword evidence="2" id="KW-0547">Nucleotide-binding</keyword>
<dbReference type="SMART" id="SM00490">
    <property type="entry name" value="HELICc"/>
    <property type="match status" value="1"/>
</dbReference>
<dbReference type="RefSeq" id="WP_169113052.1">
    <property type="nucleotide sequence ID" value="NZ_CP051684.1"/>
</dbReference>
<dbReference type="Pfam" id="PF00271">
    <property type="entry name" value="Helicase_C"/>
    <property type="match status" value="1"/>
</dbReference>
<keyword evidence="3" id="KW-1185">Reference proteome</keyword>
<organism evidence="2 3">
    <name type="scientific">Duganella dendranthematis</name>
    <dbReference type="NCBI Taxonomy" id="2728021"/>
    <lineage>
        <taxon>Bacteria</taxon>
        <taxon>Pseudomonadati</taxon>
        <taxon>Pseudomonadota</taxon>
        <taxon>Betaproteobacteria</taxon>
        <taxon>Burkholderiales</taxon>
        <taxon>Oxalobacteraceae</taxon>
        <taxon>Telluria group</taxon>
        <taxon>Duganella</taxon>
    </lineage>
</organism>
<reference evidence="2 3" key="1">
    <citation type="submission" date="2020-04" db="EMBL/GenBank/DDBJ databases">
        <title>Genome sequencing of novel species.</title>
        <authorList>
            <person name="Heo J."/>
            <person name="Kim S.-J."/>
            <person name="Kim J.-S."/>
            <person name="Hong S.-B."/>
            <person name="Kwon S.-W."/>
        </authorList>
    </citation>
    <scope>NUCLEOTIDE SEQUENCE [LARGE SCALE GENOMIC DNA]</scope>
    <source>
        <strain evidence="2 3">AF9R3</strain>
    </source>
</reference>
<proteinExistence type="predicted"/>
<dbReference type="SUPFAM" id="SSF52540">
    <property type="entry name" value="P-loop containing nucleoside triphosphate hydrolases"/>
    <property type="match status" value="1"/>
</dbReference>
<feature type="domain" description="Helicase C-terminal" evidence="1">
    <location>
        <begin position="337"/>
        <end position="474"/>
    </location>
</feature>
<name>A0ABX6MBJ0_9BURK</name>
<dbReference type="GO" id="GO:0004386">
    <property type="term" value="F:helicase activity"/>
    <property type="evidence" value="ECO:0007669"/>
    <property type="project" value="UniProtKB-KW"/>
</dbReference>
<evidence type="ECO:0000259" key="1">
    <source>
        <dbReference type="PROSITE" id="PS51194"/>
    </source>
</evidence>
<accession>A0ABX6MBJ0</accession>
<dbReference type="EMBL" id="CP051684">
    <property type="protein sequence ID" value="QJD91705.1"/>
    <property type="molecule type" value="Genomic_DNA"/>
</dbReference>
<keyword evidence="2" id="KW-0347">Helicase</keyword>
<dbReference type="InterPro" id="IPR027417">
    <property type="entry name" value="P-loop_NTPase"/>
</dbReference>
<protein>
    <submittedName>
        <fullName evidence="2">DEAD/DEAH box helicase</fullName>
    </submittedName>
</protein>
<gene>
    <name evidence="2" type="ORF">HH213_17400</name>
</gene>